<proteinExistence type="predicted"/>
<evidence type="ECO:0000313" key="2">
    <source>
        <dbReference type="Proteomes" id="UP000014605"/>
    </source>
</evidence>
<dbReference type="HOGENOM" id="CLU_2332795_0_0_12"/>
<comment type="caution">
    <text evidence="1">The sequence shown here is derived from an EMBL/GenBank/DDBJ whole genome shotgun (WGS) entry which is preliminary data.</text>
</comment>
<dbReference type="Proteomes" id="UP000014605">
    <property type="component" value="Unassembled WGS sequence"/>
</dbReference>
<dbReference type="AlphaFoldDB" id="S3L7A6"/>
<organism evidence="1 2">
    <name type="scientific">Treponema vincentii F0403</name>
    <dbReference type="NCBI Taxonomy" id="1125702"/>
    <lineage>
        <taxon>Bacteria</taxon>
        <taxon>Pseudomonadati</taxon>
        <taxon>Spirochaetota</taxon>
        <taxon>Spirochaetia</taxon>
        <taxon>Spirochaetales</taxon>
        <taxon>Treponemataceae</taxon>
        <taxon>Treponema</taxon>
    </lineage>
</organism>
<keyword evidence="2" id="KW-1185">Reference proteome</keyword>
<dbReference type="PATRIC" id="fig|1125702.3.peg.1920"/>
<dbReference type="EMBL" id="ATFC01000009">
    <property type="protein sequence ID" value="EPF46343.1"/>
    <property type="molecule type" value="Genomic_DNA"/>
</dbReference>
<sequence>MGLDMKTKKKLSEETAKRYCTAAKKQKTKIIDEFIATTGYNRKYAIHVLKNTAYVKVTHFNNVARQAYRLLQRHAKSARIKNITGPTYKITSSGCGFF</sequence>
<protein>
    <submittedName>
        <fullName evidence="1">Uncharacterized protein</fullName>
    </submittedName>
</protein>
<reference evidence="1 2" key="1">
    <citation type="submission" date="2013-04" db="EMBL/GenBank/DDBJ databases">
        <title>The Genome Sequence of Treponema vincentii F0403.</title>
        <authorList>
            <consortium name="The Broad Institute Genomics Platform"/>
            <person name="Earl A."/>
            <person name="Ward D."/>
            <person name="Feldgarden M."/>
            <person name="Gevers D."/>
            <person name="Leonetti C."/>
            <person name="Izard J."/>
            <person name="Walker B."/>
            <person name="Young S."/>
            <person name="Zeng Q."/>
            <person name="Gargeya S."/>
            <person name="Fitzgerald M."/>
            <person name="Haas B."/>
            <person name="Abouelleil A."/>
            <person name="Allen A.W."/>
            <person name="Alvarado L."/>
            <person name="Arachchi H.M."/>
            <person name="Berlin A.M."/>
            <person name="Chapman S.B."/>
            <person name="Gainer-Dewar J."/>
            <person name="Goldberg J."/>
            <person name="Griggs A."/>
            <person name="Gujja S."/>
            <person name="Hansen M."/>
            <person name="Howarth C."/>
            <person name="Imamovic A."/>
            <person name="Ireland A."/>
            <person name="Larimer J."/>
            <person name="McCowan C."/>
            <person name="Murphy C."/>
            <person name="Pearson M."/>
            <person name="Poon T.W."/>
            <person name="Priest M."/>
            <person name="Roberts A."/>
            <person name="Saif S."/>
            <person name="Shea T."/>
            <person name="Sisk P."/>
            <person name="Sykes S."/>
            <person name="Wortman J."/>
            <person name="Nusbaum C."/>
            <person name="Birren B."/>
        </authorList>
    </citation>
    <scope>NUCLEOTIDE SEQUENCE [LARGE SCALE GENOMIC DNA]</scope>
    <source>
        <strain evidence="1 2">F0403</strain>
    </source>
</reference>
<name>S3L7A6_9SPIR</name>
<gene>
    <name evidence="1" type="ORF">HMPREF1222_01862</name>
</gene>
<evidence type="ECO:0000313" key="1">
    <source>
        <dbReference type="EMBL" id="EPF46343.1"/>
    </source>
</evidence>
<accession>S3L7A6</accession>